<dbReference type="Pfam" id="PF00113">
    <property type="entry name" value="Enolase_C"/>
    <property type="match status" value="1"/>
</dbReference>
<organism evidence="14 15">
    <name type="scientific">Microterricola gilva</name>
    <dbReference type="NCBI Taxonomy" id="393267"/>
    <lineage>
        <taxon>Bacteria</taxon>
        <taxon>Bacillati</taxon>
        <taxon>Actinomycetota</taxon>
        <taxon>Actinomycetes</taxon>
        <taxon>Micrococcales</taxon>
        <taxon>Microbacteriaceae</taxon>
        <taxon>Microterricola</taxon>
    </lineage>
</organism>
<keyword evidence="6 9" id="KW-0460">Magnesium</keyword>
<dbReference type="Gene3D" id="3.30.390.10">
    <property type="entry name" value="Enolase-like, N-terminal domain"/>
    <property type="match status" value="1"/>
</dbReference>
<evidence type="ECO:0000256" key="11">
    <source>
        <dbReference type="PIRSR" id="PIRSR001400-3"/>
    </source>
</evidence>
<evidence type="ECO:0000256" key="7">
    <source>
        <dbReference type="ARBA" id="ARBA00023152"/>
    </source>
</evidence>
<keyword evidence="15" id="KW-1185">Reference proteome</keyword>
<dbReference type="GO" id="GO:0006096">
    <property type="term" value="P:glycolytic process"/>
    <property type="evidence" value="ECO:0007669"/>
    <property type="project" value="UniProtKB-UniRule"/>
</dbReference>
<dbReference type="GO" id="GO:0005576">
    <property type="term" value="C:extracellular region"/>
    <property type="evidence" value="ECO:0007669"/>
    <property type="project" value="UniProtKB-SubCell"/>
</dbReference>
<dbReference type="Pfam" id="PF03952">
    <property type="entry name" value="Enolase_N"/>
    <property type="match status" value="1"/>
</dbReference>
<comment type="similarity">
    <text evidence="2 9">Belongs to the enolase family.</text>
</comment>
<keyword evidence="8 9" id="KW-0456">Lyase</keyword>
<dbReference type="SMART" id="SM01192">
    <property type="entry name" value="Enolase_C"/>
    <property type="match status" value="1"/>
</dbReference>
<feature type="binding site" evidence="9">
    <location>
        <position position="383"/>
    </location>
    <ligand>
        <name>(2R)-2-phosphoglycerate</name>
        <dbReference type="ChEBI" id="CHEBI:58289"/>
    </ligand>
</feature>
<dbReference type="GO" id="GO:0000287">
    <property type="term" value="F:magnesium ion binding"/>
    <property type="evidence" value="ECO:0007669"/>
    <property type="project" value="UniProtKB-UniRule"/>
</dbReference>
<feature type="binding site" evidence="9">
    <location>
        <position position="332"/>
    </location>
    <ligand>
        <name>(2R)-2-phosphoglycerate</name>
        <dbReference type="ChEBI" id="CHEBI:58289"/>
    </ligand>
</feature>
<dbReference type="PANTHER" id="PTHR11902:SF1">
    <property type="entry name" value="ENOLASE"/>
    <property type="match status" value="1"/>
</dbReference>
<comment type="subcellular location">
    <subcellularLocation>
        <location evidence="9">Cytoplasm</location>
    </subcellularLocation>
    <subcellularLocation>
        <location evidence="9">Secreted</location>
    </subcellularLocation>
    <subcellularLocation>
        <location evidence="9">Cell surface</location>
    </subcellularLocation>
    <text evidence="9">Fractions of enolase are present in both the cytoplasm and on the cell surface.</text>
</comment>
<evidence type="ECO:0000256" key="6">
    <source>
        <dbReference type="ARBA" id="ARBA00022842"/>
    </source>
</evidence>
<feature type="active site" description="Proton acceptor" evidence="9 10">
    <location>
        <position position="332"/>
    </location>
</feature>
<dbReference type="HAMAP" id="MF_00318">
    <property type="entry name" value="Enolase"/>
    <property type="match status" value="1"/>
</dbReference>
<proteinExistence type="inferred from homology"/>
<feature type="domain" description="Enolase C-terminal TIM barrel" evidence="12">
    <location>
        <begin position="138"/>
        <end position="414"/>
    </location>
</feature>
<evidence type="ECO:0000313" key="14">
    <source>
        <dbReference type="EMBL" id="RZU63735.1"/>
    </source>
</evidence>
<feature type="binding site" evidence="9">
    <location>
        <position position="361"/>
    </location>
    <ligand>
        <name>(2R)-2-phosphoglycerate</name>
        <dbReference type="ChEBI" id="CHEBI:58289"/>
    </ligand>
</feature>
<dbReference type="InterPro" id="IPR029017">
    <property type="entry name" value="Enolase-like_N"/>
</dbReference>
<comment type="cofactor">
    <cofactor evidence="9">
        <name>Mg(2+)</name>
        <dbReference type="ChEBI" id="CHEBI:18420"/>
    </cofactor>
    <text evidence="9">Binds a second Mg(2+) ion via substrate during catalysis.</text>
</comment>
<evidence type="ECO:0000256" key="3">
    <source>
        <dbReference type="ARBA" id="ARBA00012058"/>
    </source>
</evidence>
<dbReference type="SUPFAM" id="SSF51604">
    <property type="entry name" value="Enolase C-terminal domain-like"/>
    <property type="match status" value="1"/>
</dbReference>
<dbReference type="SUPFAM" id="SSF54826">
    <property type="entry name" value="Enolase N-terminal domain-like"/>
    <property type="match status" value="1"/>
</dbReference>
<keyword evidence="9 11" id="KW-0479">Metal-binding</keyword>
<comment type="function">
    <text evidence="9">Catalyzes the reversible conversion of 2-phosphoglycerate (2-PG) into phosphoenolpyruvate (PEP). It is essential for the degradation of carbohydrates via glycolysis.</text>
</comment>
<dbReference type="PRINTS" id="PR00148">
    <property type="entry name" value="ENOLASE"/>
</dbReference>
<dbReference type="GO" id="GO:0009986">
    <property type="term" value="C:cell surface"/>
    <property type="evidence" value="ECO:0007669"/>
    <property type="project" value="UniProtKB-SubCell"/>
</dbReference>
<feature type="binding site" evidence="9">
    <location>
        <position position="362"/>
    </location>
    <ligand>
        <name>(2R)-2-phosphoglycerate</name>
        <dbReference type="ChEBI" id="CHEBI:58289"/>
    </ligand>
</feature>
<dbReference type="EMBL" id="SHLC01000001">
    <property type="protein sequence ID" value="RZU63735.1"/>
    <property type="molecule type" value="Genomic_DNA"/>
</dbReference>
<dbReference type="OrthoDB" id="4577602at2"/>
<feature type="binding site" evidence="9">
    <location>
        <position position="162"/>
    </location>
    <ligand>
        <name>(2R)-2-phosphoglycerate</name>
        <dbReference type="ChEBI" id="CHEBI:58289"/>
    </ligand>
</feature>
<reference evidence="14 15" key="1">
    <citation type="submission" date="2019-02" db="EMBL/GenBank/DDBJ databases">
        <title>Sequencing the genomes of 1000 actinobacteria strains.</title>
        <authorList>
            <person name="Klenk H.-P."/>
        </authorList>
    </citation>
    <scope>NUCLEOTIDE SEQUENCE [LARGE SCALE GENOMIC DNA]</scope>
    <source>
        <strain evidence="14 15">DSM 18319</strain>
    </source>
</reference>
<evidence type="ECO:0000256" key="2">
    <source>
        <dbReference type="ARBA" id="ARBA00009604"/>
    </source>
</evidence>
<evidence type="ECO:0000256" key="5">
    <source>
        <dbReference type="ARBA" id="ARBA00022525"/>
    </source>
</evidence>
<dbReference type="AlphaFoldDB" id="A0A4Q8AIW1"/>
<evidence type="ECO:0000259" key="12">
    <source>
        <dbReference type="SMART" id="SM01192"/>
    </source>
</evidence>
<evidence type="ECO:0000256" key="8">
    <source>
        <dbReference type="ARBA" id="ARBA00023239"/>
    </source>
</evidence>
<evidence type="ECO:0000256" key="1">
    <source>
        <dbReference type="ARBA" id="ARBA00005031"/>
    </source>
</evidence>
<dbReference type="PANTHER" id="PTHR11902">
    <property type="entry name" value="ENOLASE"/>
    <property type="match status" value="1"/>
</dbReference>
<evidence type="ECO:0000256" key="10">
    <source>
        <dbReference type="PIRSR" id="PIRSR001400-1"/>
    </source>
</evidence>
<dbReference type="UniPathway" id="UPA00109">
    <property type="reaction ID" value="UER00187"/>
</dbReference>
<keyword evidence="7 9" id="KW-0324">Glycolysis</keyword>
<protein>
    <recommendedName>
        <fullName evidence="4 9">Enolase</fullName>
        <ecNumber evidence="3 9">4.2.1.11</ecNumber>
    </recommendedName>
    <alternativeName>
        <fullName evidence="9">2-phospho-D-glycerate hydro-lyase</fullName>
    </alternativeName>
    <alternativeName>
        <fullName evidence="9">2-phosphoglycerate dehydratase</fullName>
    </alternativeName>
</protein>
<keyword evidence="9" id="KW-0963">Cytoplasm</keyword>
<feature type="binding site" evidence="9 11">
    <location>
        <position position="282"/>
    </location>
    <ligand>
        <name>Mg(2+)</name>
        <dbReference type="ChEBI" id="CHEBI:18420"/>
    </ligand>
</feature>
<evidence type="ECO:0000256" key="9">
    <source>
        <dbReference type="HAMAP-Rule" id="MF_00318"/>
    </source>
</evidence>
<gene>
    <name evidence="9" type="primary">eno</name>
    <name evidence="14" type="ORF">EV379_0024</name>
</gene>
<comment type="catalytic activity">
    <reaction evidence="9">
        <text>(2R)-2-phosphoglycerate = phosphoenolpyruvate + H2O</text>
        <dbReference type="Rhea" id="RHEA:10164"/>
        <dbReference type="ChEBI" id="CHEBI:15377"/>
        <dbReference type="ChEBI" id="CHEBI:58289"/>
        <dbReference type="ChEBI" id="CHEBI:58702"/>
        <dbReference type="EC" id="4.2.1.11"/>
    </reaction>
</comment>
<dbReference type="GO" id="GO:0004634">
    <property type="term" value="F:phosphopyruvate hydratase activity"/>
    <property type="evidence" value="ECO:0007669"/>
    <property type="project" value="UniProtKB-UniRule"/>
</dbReference>
<evidence type="ECO:0000256" key="4">
    <source>
        <dbReference type="ARBA" id="ARBA00017068"/>
    </source>
</evidence>
<dbReference type="SMART" id="SM01193">
    <property type="entry name" value="Enolase_N"/>
    <property type="match status" value="1"/>
</dbReference>
<dbReference type="InterPro" id="IPR036849">
    <property type="entry name" value="Enolase-like_C_sf"/>
</dbReference>
<keyword evidence="5 9" id="KW-0964">Secreted</keyword>
<name>A0A4Q8AIW1_9MICO</name>
<feature type="active site" description="Proton donor" evidence="9 10">
    <location>
        <position position="204"/>
    </location>
</feature>
<dbReference type="InterPro" id="IPR020811">
    <property type="entry name" value="Enolase_N"/>
</dbReference>
<dbReference type="InterPro" id="IPR000941">
    <property type="entry name" value="Enolase"/>
</dbReference>
<evidence type="ECO:0000259" key="13">
    <source>
        <dbReference type="SMART" id="SM01193"/>
    </source>
</evidence>
<dbReference type="GO" id="GO:0000015">
    <property type="term" value="C:phosphopyruvate hydratase complex"/>
    <property type="evidence" value="ECO:0007669"/>
    <property type="project" value="InterPro"/>
</dbReference>
<feature type="binding site" evidence="9 11">
    <location>
        <position position="307"/>
    </location>
    <ligand>
        <name>Mg(2+)</name>
        <dbReference type="ChEBI" id="CHEBI:18420"/>
    </ligand>
</feature>
<accession>A0A4Q8AIW1</accession>
<feature type="binding site" evidence="9 11">
    <location>
        <position position="241"/>
    </location>
    <ligand>
        <name>Mg(2+)</name>
        <dbReference type="ChEBI" id="CHEBI:18420"/>
    </ligand>
</feature>
<comment type="cofactor">
    <cofactor evidence="11">
        <name>Mg(2+)</name>
        <dbReference type="ChEBI" id="CHEBI:18420"/>
    </cofactor>
    <text evidence="11">Mg(2+) is required for catalysis and for stabilizing the dimer.</text>
</comment>
<feature type="domain" description="Enolase N-terminal" evidence="13">
    <location>
        <begin position="5"/>
        <end position="134"/>
    </location>
</feature>
<dbReference type="Gene3D" id="3.20.20.120">
    <property type="entry name" value="Enolase-like C-terminal domain"/>
    <property type="match status" value="1"/>
</dbReference>
<dbReference type="EC" id="4.2.1.11" evidence="3 9"/>
<evidence type="ECO:0000313" key="15">
    <source>
        <dbReference type="Proteomes" id="UP000291483"/>
    </source>
</evidence>
<dbReference type="InterPro" id="IPR020810">
    <property type="entry name" value="Enolase_C"/>
</dbReference>
<comment type="pathway">
    <text evidence="1 9">Carbohydrate degradation; glycolysis; pyruvate from D-glyceraldehyde 3-phosphate: step 4/5.</text>
</comment>
<comment type="caution">
    <text evidence="14">The sequence shown here is derived from an EMBL/GenBank/DDBJ whole genome shotgun (WGS) entry which is preliminary data.</text>
</comment>
<dbReference type="Proteomes" id="UP000291483">
    <property type="component" value="Unassembled WGS sequence"/>
</dbReference>
<dbReference type="PIRSF" id="PIRSF001400">
    <property type="entry name" value="Enolase"/>
    <property type="match status" value="1"/>
</dbReference>
<dbReference type="RefSeq" id="WP_130504365.1">
    <property type="nucleotide sequence ID" value="NZ_SHLC01000001.1"/>
</dbReference>
<sequence length="419" mass="43232">MSGMITAVHGRRVWDSRGLPTVEVEVETTGGARGRGIAPAGASTGRREAIELRDGGSRLGGKDVSQAVGLVRSLVEPALLGLDVADQAGIDAVLDGLDADPQRANIGGNTTTATSLAVLNAAAAVRGIPSWQVLNAAPSHIPRPQIQIMGGGAHAAHRTAVQDFMAYPLSATSIGDALADVAEVYRAVGEVMARRGPKHGVADEGGHWPDVSGTEDALDVLVAGIELAGMKPGVDMGISLDIAASQFHTAGGYRVGEESYSSAEWIEKLLTICRSYPVITLEDPADEDDPAGMRLAVAGDAAVIVGDDYLVTSADRVRRAADAREVDSVLIKVNQVGTVSGGAAAVAAAREKGLSAIVSARSGETEDVAVAHLSTGWSADIVKVGSITRSERTAKWNELIRIDEALGGLPLAPVVTRAR</sequence>